<proteinExistence type="predicted"/>
<evidence type="ECO:0000313" key="1">
    <source>
        <dbReference type="EMBL" id="HJE87101.1"/>
    </source>
</evidence>
<dbReference type="AlphaFoldDB" id="A0A921JWC6"/>
<sequence length="228" mass="25431">MNNLVFCTNVSVTASTYTTSDAIAKYAGITRKSVNELIRRYKKDLKDFGLLPSEKEVLVGRGQPRKVWHLNRNQATLLITYLDNTPQVREFKKSLVWQFDAMQQELLERRVSYQAAKPVSKSLGESIKSSAAFDGNPFAYSNLNGLVYRQALGMTAKQLRDTRHIPQSRAITQYLTVKETAAVAKVKRQIAMLLDMGLDYSRIKAVLGNQGIVYNATLNVPAPAATTG</sequence>
<reference evidence="1" key="2">
    <citation type="submission" date="2021-09" db="EMBL/GenBank/DDBJ databases">
        <authorList>
            <person name="Gilroy R."/>
        </authorList>
    </citation>
    <scope>NUCLEOTIDE SEQUENCE</scope>
    <source>
        <strain evidence="1">CHK173-2145</strain>
    </source>
</reference>
<dbReference type="Proteomes" id="UP000721920">
    <property type="component" value="Unassembled WGS sequence"/>
</dbReference>
<evidence type="ECO:0000313" key="2">
    <source>
        <dbReference type="Proteomes" id="UP000721920"/>
    </source>
</evidence>
<dbReference type="Pfam" id="PF09669">
    <property type="entry name" value="Phage_pRha"/>
    <property type="match status" value="1"/>
</dbReference>
<accession>A0A921JWC6</accession>
<organism evidence="1 2">
    <name type="scientific">Levilactobacillus hammesii</name>
    <dbReference type="NCBI Taxonomy" id="267633"/>
    <lineage>
        <taxon>Bacteria</taxon>
        <taxon>Bacillati</taxon>
        <taxon>Bacillota</taxon>
        <taxon>Bacilli</taxon>
        <taxon>Lactobacillales</taxon>
        <taxon>Lactobacillaceae</taxon>
        <taxon>Levilactobacillus</taxon>
    </lineage>
</organism>
<reference evidence="1" key="1">
    <citation type="journal article" date="2021" name="PeerJ">
        <title>Extensive microbial diversity within the chicken gut microbiome revealed by metagenomics and culture.</title>
        <authorList>
            <person name="Gilroy R."/>
            <person name="Ravi A."/>
            <person name="Getino M."/>
            <person name="Pursley I."/>
            <person name="Horton D.L."/>
            <person name="Alikhan N.F."/>
            <person name="Baker D."/>
            <person name="Gharbi K."/>
            <person name="Hall N."/>
            <person name="Watson M."/>
            <person name="Adriaenssens E.M."/>
            <person name="Foster-Nyarko E."/>
            <person name="Jarju S."/>
            <person name="Secka A."/>
            <person name="Antonio M."/>
            <person name="Oren A."/>
            <person name="Chaudhuri R.R."/>
            <person name="La Ragione R."/>
            <person name="Hildebrand F."/>
            <person name="Pallen M.J."/>
        </authorList>
    </citation>
    <scope>NUCLEOTIDE SEQUENCE</scope>
    <source>
        <strain evidence="1">CHK173-2145</strain>
    </source>
</reference>
<protein>
    <submittedName>
        <fullName evidence="1">Rha family transcriptional regulator</fullName>
    </submittedName>
</protein>
<dbReference type="EMBL" id="DYXN01000086">
    <property type="protein sequence ID" value="HJE87101.1"/>
    <property type="molecule type" value="Genomic_DNA"/>
</dbReference>
<gene>
    <name evidence="1" type="ORF">K8U88_05885</name>
</gene>
<name>A0A921JWC6_9LACO</name>
<comment type="caution">
    <text evidence="1">The sequence shown here is derived from an EMBL/GenBank/DDBJ whole genome shotgun (WGS) entry which is preliminary data.</text>
</comment>
<dbReference type="InterPro" id="IPR014054">
    <property type="entry name" value="Phage_regulatory_Rha"/>
</dbReference>